<dbReference type="AlphaFoldDB" id="A0A1S1YV18"/>
<name>A0A1S1YV18_FLAPC</name>
<dbReference type="GO" id="GO:0051920">
    <property type="term" value="F:peroxiredoxin activity"/>
    <property type="evidence" value="ECO:0007669"/>
    <property type="project" value="InterPro"/>
</dbReference>
<dbReference type="InterPro" id="IPR029032">
    <property type="entry name" value="AhpD-like"/>
</dbReference>
<accession>A0A1S1YV18</accession>
<comment type="caution">
    <text evidence="2">The sequence shown here is derived from an EMBL/GenBank/DDBJ whole genome shotgun (WGS) entry which is preliminary data.</text>
</comment>
<dbReference type="InterPro" id="IPR003779">
    <property type="entry name" value="CMD-like"/>
</dbReference>
<evidence type="ECO:0000313" key="2">
    <source>
        <dbReference type="EMBL" id="OHX64861.1"/>
    </source>
</evidence>
<dbReference type="EMBL" id="JRYR02000001">
    <property type="protein sequence ID" value="OHX64861.1"/>
    <property type="molecule type" value="Genomic_DNA"/>
</dbReference>
<dbReference type="Proteomes" id="UP000179797">
    <property type="component" value="Unassembled WGS sequence"/>
</dbReference>
<evidence type="ECO:0000259" key="1">
    <source>
        <dbReference type="Pfam" id="PF02627"/>
    </source>
</evidence>
<dbReference type="RefSeq" id="WP_044228682.1">
    <property type="nucleotide sequence ID" value="NZ_JRYR02000001.1"/>
</dbReference>
<dbReference type="OrthoDB" id="1683318at2"/>
<protein>
    <submittedName>
        <fullName evidence="2">Alkylhydroperoxidase</fullName>
    </submittedName>
</protein>
<dbReference type="NCBIfam" id="TIGR00778">
    <property type="entry name" value="ahpD_dom"/>
    <property type="match status" value="1"/>
</dbReference>
<dbReference type="PANTHER" id="PTHR33930:SF2">
    <property type="entry name" value="BLR3452 PROTEIN"/>
    <property type="match status" value="1"/>
</dbReference>
<keyword evidence="3" id="KW-1185">Reference proteome</keyword>
<dbReference type="Pfam" id="PF02627">
    <property type="entry name" value="CMD"/>
    <property type="match status" value="1"/>
</dbReference>
<organism evidence="2 3">
    <name type="scientific">Flammeovirga pacifica</name>
    <dbReference type="NCBI Taxonomy" id="915059"/>
    <lineage>
        <taxon>Bacteria</taxon>
        <taxon>Pseudomonadati</taxon>
        <taxon>Bacteroidota</taxon>
        <taxon>Cytophagia</taxon>
        <taxon>Cytophagales</taxon>
        <taxon>Flammeovirgaceae</taxon>
        <taxon>Flammeovirga</taxon>
    </lineage>
</organism>
<dbReference type="InterPro" id="IPR004675">
    <property type="entry name" value="AhpD_core"/>
</dbReference>
<dbReference type="STRING" id="915059.NH26_00140"/>
<gene>
    <name evidence="2" type="ORF">NH26_00140</name>
</gene>
<evidence type="ECO:0000313" key="3">
    <source>
        <dbReference type="Proteomes" id="UP000179797"/>
    </source>
</evidence>
<dbReference type="SUPFAM" id="SSF69118">
    <property type="entry name" value="AhpD-like"/>
    <property type="match status" value="1"/>
</dbReference>
<dbReference type="PANTHER" id="PTHR33930">
    <property type="entry name" value="ALKYL HYDROPEROXIDE REDUCTASE AHPD"/>
    <property type="match status" value="1"/>
</dbReference>
<proteinExistence type="predicted"/>
<reference evidence="2 3" key="1">
    <citation type="journal article" date="2012" name="Int. J. Syst. Evol. Microbiol.">
        <title>Flammeovirga pacifica sp. nov., isolated from deep-sea sediment.</title>
        <authorList>
            <person name="Xu H."/>
            <person name="Fu Y."/>
            <person name="Yang N."/>
            <person name="Ding Z."/>
            <person name="Lai Q."/>
            <person name="Zeng R."/>
        </authorList>
    </citation>
    <scope>NUCLEOTIDE SEQUENCE [LARGE SCALE GENOMIC DNA]</scope>
    <source>
        <strain evidence="3">DSM 24597 / LMG 26175 / WPAGA1</strain>
    </source>
</reference>
<dbReference type="Gene3D" id="1.20.1290.10">
    <property type="entry name" value="AhpD-like"/>
    <property type="match status" value="1"/>
</dbReference>
<feature type="domain" description="Carboxymuconolactone decarboxylase-like" evidence="1">
    <location>
        <begin position="26"/>
        <end position="105"/>
    </location>
</feature>
<sequence>MDLLKEYRDRRSAQNKKVIDNADKVVKRIFSLDTITFHDGALDAKTKEMIGLTTSLVLRCDDCVKYHLEKCVEVGYTKEQIIEGMAVGNVVGGTIVIPHLRRAVEYLEALFDEKENA</sequence>